<organism evidence="2 3">
    <name type="scientific">Virgisporangium ochraceum</name>
    <dbReference type="NCBI Taxonomy" id="65505"/>
    <lineage>
        <taxon>Bacteria</taxon>
        <taxon>Bacillati</taxon>
        <taxon>Actinomycetota</taxon>
        <taxon>Actinomycetes</taxon>
        <taxon>Micromonosporales</taxon>
        <taxon>Micromonosporaceae</taxon>
        <taxon>Virgisporangium</taxon>
    </lineage>
</organism>
<accession>A0A8J4EBW5</accession>
<keyword evidence="2" id="KW-0808">Transferase</keyword>
<comment type="caution">
    <text evidence="2">The sequence shown here is derived from an EMBL/GenBank/DDBJ whole genome shotgun (WGS) entry which is preliminary data.</text>
</comment>
<dbReference type="GO" id="GO:0008168">
    <property type="term" value="F:methyltransferase activity"/>
    <property type="evidence" value="ECO:0007669"/>
    <property type="project" value="UniProtKB-KW"/>
</dbReference>
<proteinExistence type="predicted"/>
<evidence type="ECO:0000259" key="1">
    <source>
        <dbReference type="Pfam" id="PF13649"/>
    </source>
</evidence>
<dbReference type="PANTHER" id="PTHR42912">
    <property type="entry name" value="METHYLTRANSFERASE"/>
    <property type="match status" value="1"/>
</dbReference>
<name>A0A8J4EBW5_9ACTN</name>
<reference evidence="2" key="1">
    <citation type="submission" date="2021-01" db="EMBL/GenBank/DDBJ databases">
        <title>Whole genome shotgun sequence of Virgisporangium ochraceum NBRC 16418.</title>
        <authorList>
            <person name="Komaki H."/>
            <person name="Tamura T."/>
        </authorList>
    </citation>
    <scope>NUCLEOTIDE SEQUENCE</scope>
    <source>
        <strain evidence="2">NBRC 16418</strain>
    </source>
</reference>
<dbReference type="EMBL" id="BOPH01000053">
    <property type="protein sequence ID" value="GIJ69024.1"/>
    <property type="molecule type" value="Genomic_DNA"/>
</dbReference>
<evidence type="ECO:0000313" key="3">
    <source>
        <dbReference type="Proteomes" id="UP000635606"/>
    </source>
</evidence>
<evidence type="ECO:0000313" key="2">
    <source>
        <dbReference type="EMBL" id="GIJ69024.1"/>
    </source>
</evidence>
<dbReference type="CDD" id="cd02440">
    <property type="entry name" value="AdoMet_MTases"/>
    <property type="match status" value="1"/>
</dbReference>
<dbReference type="Proteomes" id="UP000635606">
    <property type="component" value="Unassembled WGS sequence"/>
</dbReference>
<dbReference type="InterPro" id="IPR041698">
    <property type="entry name" value="Methyltransf_25"/>
</dbReference>
<keyword evidence="3" id="KW-1185">Reference proteome</keyword>
<dbReference type="InterPro" id="IPR029063">
    <property type="entry name" value="SAM-dependent_MTases_sf"/>
</dbReference>
<dbReference type="GO" id="GO:0032259">
    <property type="term" value="P:methylation"/>
    <property type="evidence" value="ECO:0007669"/>
    <property type="project" value="UniProtKB-KW"/>
</dbReference>
<sequence length="230" mass="24379">MTTADFLGTTRSSYDTVAAEYAALLGDELDVKVLDRAVLTAFAELVAAEGGGRVADVGAGPGRISAYLAGRGVDVFGVDLSPGMVEVARDLHPHLRFEVGTMTALDLPDASLGGICAWYSIIHVPDGHLPAVFAEFRRVLKPGGHAVLAFQVGDETGERTEAFGHEIALTFHRRPPERVAALLADAGLPVRATLVREPEVHPFLAEKVPQAFLFARKPAEPAEPAEPVAP</sequence>
<dbReference type="AlphaFoldDB" id="A0A8J4EBW5"/>
<dbReference type="SUPFAM" id="SSF53335">
    <property type="entry name" value="S-adenosyl-L-methionine-dependent methyltransferases"/>
    <property type="match status" value="1"/>
</dbReference>
<dbReference type="PANTHER" id="PTHR42912:SF95">
    <property type="entry name" value="METHYLTRANSFERASE TYPE 11 DOMAIN-CONTAINING PROTEIN"/>
    <property type="match status" value="1"/>
</dbReference>
<protein>
    <submittedName>
        <fullName evidence="2">Methyltransferase</fullName>
    </submittedName>
</protein>
<dbReference type="RefSeq" id="WP_203928951.1">
    <property type="nucleotide sequence ID" value="NZ_BOPH01000053.1"/>
</dbReference>
<feature type="domain" description="Methyltransferase" evidence="1">
    <location>
        <begin position="54"/>
        <end position="144"/>
    </location>
</feature>
<gene>
    <name evidence="2" type="ORF">Voc01_039410</name>
</gene>
<keyword evidence="2" id="KW-0489">Methyltransferase</keyword>
<dbReference type="Pfam" id="PF13649">
    <property type="entry name" value="Methyltransf_25"/>
    <property type="match status" value="1"/>
</dbReference>
<dbReference type="Gene3D" id="3.40.50.150">
    <property type="entry name" value="Vaccinia Virus protein VP39"/>
    <property type="match status" value="1"/>
</dbReference>
<dbReference type="InterPro" id="IPR050508">
    <property type="entry name" value="Methyltransf_Superfamily"/>
</dbReference>